<dbReference type="RefSeq" id="WP_065964907.1">
    <property type="nucleotide sequence ID" value="NZ_ASQP01000089.1"/>
</dbReference>
<name>A0A1R1SQS5_9ACTN</name>
<dbReference type="InterPro" id="IPR052021">
    <property type="entry name" value="Type-I_RS_S_subunit"/>
</dbReference>
<dbReference type="AlphaFoldDB" id="A0A1R1SQS5"/>
<reference evidence="3 4" key="1">
    <citation type="submission" date="2013-05" db="EMBL/GenBank/DDBJ databases">
        <title>Genome sequence of Streptomyces sparsogenes DSM 40356.</title>
        <authorList>
            <person name="Coyne S."/>
            <person name="Seebeck F.P."/>
        </authorList>
    </citation>
    <scope>NUCLEOTIDE SEQUENCE [LARGE SCALE GENOMIC DNA]</scope>
    <source>
        <strain evidence="3 4">DSM 40356</strain>
    </source>
</reference>
<dbReference type="GeneID" id="96745269"/>
<dbReference type="GO" id="GO:0008168">
    <property type="term" value="F:methyltransferase activity"/>
    <property type="evidence" value="ECO:0007669"/>
    <property type="project" value="UniProtKB-KW"/>
</dbReference>
<dbReference type="InterPro" id="IPR044946">
    <property type="entry name" value="Restrct_endonuc_typeI_TRD_sf"/>
</dbReference>
<comment type="caution">
    <text evidence="3">The sequence shown here is derived from an EMBL/GenBank/DDBJ whole genome shotgun (WGS) entry which is preliminary data.</text>
</comment>
<dbReference type="Gene3D" id="3.90.220.20">
    <property type="entry name" value="DNA methylase specificity domains"/>
    <property type="match status" value="1"/>
</dbReference>
<dbReference type="EMBL" id="ASQP01000089">
    <property type="protein sequence ID" value="OMI40389.1"/>
    <property type="molecule type" value="Genomic_DNA"/>
</dbReference>
<proteinExistence type="predicted"/>
<sequence length="205" mass="22584">MPTYERLALGELCEIVPGPSGGLLDELSPGIEGVPVIAPPDLTDRQAVDTSRIRRVSGETANSLAERFRLRQGDVVLVRQSTTGLGRRALITEEQEGWLFATSCLRVVVTNDRLLPSYLLHYLGHAPVHRWISNRANPGQAVETLTSRNLSELPVLLPDLESQRALAGALDQINTQLRMHDELSRRLPLLGRAMLTAKLGDARLE</sequence>
<keyword evidence="1" id="KW-0680">Restriction system</keyword>
<dbReference type="GO" id="GO:0003677">
    <property type="term" value="F:DNA binding"/>
    <property type="evidence" value="ECO:0007669"/>
    <property type="project" value="UniProtKB-KW"/>
</dbReference>
<evidence type="ECO:0000256" key="2">
    <source>
        <dbReference type="ARBA" id="ARBA00023125"/>
    </source>
</evidence>
<evidence type="ECO:0000313" key="4">
    <source>
        <dbReference type="Proteomes" id="UP000186168"/>
    </source>
</evidence>
<dbReference type="STRING" id="67365.GCA_001704635_07864"/>
<dbReference type="Proteomes" id="UP000186168">
    <property type="component" value="Unassembled WGS sequence"/>
</dbReference>
<evidence type="ECO:0000313" key="3">
    <source>
        <dbReference type="EMBL" id="OMI40389.1"/>
    </source>
</evidence>
<keyword evidence="3" id="KW-0489">Methyltransferase</keyword>
<organism evidence="3 4">
    <name type="scientific">Streptomyces sparsogenes DSM 40356</name>
    <dbReference type="NCBI Taxonomy" id="1331668"/>
    <lineage>
        <taxon>Bacteria</taxon>
        <taxon>Bacillati</taxon>
        <taxon>Actinomycetota</taxon>
        <taxon>Actinomycetes</taxon>
        <taxon>Kitasatosporales</taxon>
        <taxon>Streptomycetaceae</taxon>
        <taxon>Streptomyces</taxon>
    </lineage>
</organism>
<keyword evidence="2" id="KW-0238">DNA-binding</keyword>
<accession>A0A1R1SQS5</accession>
<protein>
    <submittedName>
        <fullName evidence="3">N-6 DNA methylase</fullName>
    </submittedName>
</protein>
<dbReference type="PANTHER" id="PTHR30408">
    <property type="entry name" value="TYPE-1 RESTRICTION ENZYME ECOKI SPECIFICITY PROTEIN"/>
    <property type="match status" value="1"/>
</dbReference>
<gene>
    <name evidence="3" type="ORF">SPAR_05990</name>
</gene>
<dbReference type="SUPFAM" id="SSF116734">
    <property type="entry name" value="DNA methylase specificity domain"/>
    <property type="match status" value="1"/>
</dbReference>
<evidence type="ECO:0000256" key="1">
    <source>
        <dbReference type="ARBA" id="ARBA00022747"/>
    </source>
</evidence>
<dbReference type="GO" id="GO:0032259">
    <property type="term" value="P:methylation"/>
    <property type="evidence" value="ECO:0007669"/>
    <property type="project" value="UniProtKB-KW"/>
</dbReference>
<keyword evidence="3" id="KW-0808">Transferase</keyword>
<dbReference type="GO" id="GO:0009307">
    <property type="term" value="P:DNA restriction-modification system"/>
    <property type="evidence" value="ECO:0007669"/>
    <property type="project" value="UniProtKB-KW"/>
</dbReference>
<keyword evidence="4" id="KW-1185">Reference proteome</keyword>
<dbReference type="PANTHER" id="PTHR30408:SF12">
    <property type="entry name" value="TYPE I RESTRICTION ENZYME MJAVIII SPECIFICITY SUBUNIT"/>
    <property type="match status" value="1"/>
</dbReference>